<dbReference type="Gene3D" id="3.90.180.10">
    <property type="entry name" value="Medium-chain alcohol dehydrogenases, catalytic domain"/>
    <property type="match status" value="1"/>
</dbReference>
<organism evidence="1">
    <name type="scientific">freshwater metagenome</name>
    <dbReference type="NCBI Taxonomy" id="449393"/>
    <lineage>
        <taxon>unclassified sequences</taxon>
        <taxon>metagenomes</taxon>
        <taxon>ecological metagenomes</taxon>
    </lineage>
</organism>
<reference evidence="1" key="1">
    <citation type="submission" date="2020-05" db="EMBL/GenBank/DDBJ databases">
        <authorList>
            <person name="Chiriac C."/>
            <person name="Salcher M."/>
            <person name="Ghai R."/>
            <person name="Kavagutti S V."/>
        </authorList>
    </citation>
    <scope>NUCLEOTIDE SEQUENCE</scope>
</reference>
<proteinExistence type="predicted"/>
<dbReference type="AlphaFoldDB" id="A0A6J7UPF3"/>
<sequence length="43" mass="5172">MIEWHRRGQFPIEKLIKTYRLDQINEAQHDSETGVTIKPVFVF</sequence>
<accession>A0A6J7UPF3</accession>
<name>A0A6J7UPF3_9ZZZZ</name>
<dbReference type="EMBL" id="CAFBQU010000030">
    <property type="protein sequence ID" value="CAB5066328.1"/>
    <property type="molecule type" value="Genomic_DNA"/>
</dbReference>
<gene>
    <name evidence="1" type="ORF">UFOPK4347_01155</name>
</gene>
<evidence type="ECO:0000313" key="1">
    <source>
        <dbReference type="EMBL" id="CAB5066328.1"/>
    </source>
</evidence>
<protein>
    <submittedName>
        <fullName evidence="1">Unannotated protein</fullName>
    </submittedName>
</protein>